<dbReference type="EMBL" id="BRLH01000001">
    <property type="protein sequence ID" value="GKX54611.1"/>
    <property type="molecule type" value="Genomic_DNA"/>
</dbReference>
<evidence type="ECO:0000256" key="1">
    <source>
        <dbReference type="ARBA" id="ARBA00004241"/>
    </source>
</evidence>
<evidence type="ECO:0000259" key="9">
    <source>
        <dbReference type="Pfam" id="PF03895"/>
    </source>
</evidence>
<dbReference type="Gene3D" id="3.30.1300.30">
    <property type="entry name" value="GSPII I/J protein-like"/>
    <property type="match status" value="1"/>
</dbReference>
<evidence type="ECO:0000256" key="5">
    <source>
        <dbReference type="ARBA" id="ARBA00022729"/>
    </source>
</evidence>
<dbReference type="GO" id="GO:0009986">
    <property type="term" value="C:cell surface"/>
    <property type="evidence" value="ECO:0007669"/>
    <property type="project" value="UniProtKB-SubCell"/>
</dbReference>
<dbReference type="Pfam" id="PF03895">
    <property type="entry name" value="YadA_anchor"/>
    <property type="match status" value="1"/>
</dbReference>
<dbReference type="GO" id="GO:0009279">
    <property type="term" value="C:cell outer membrane"/>
    <property type="evidence" value="ECO:0007669"/>
    <property type="project" value="UniProtKB-SubCell"/>
</dbReference>
<sequence>MHIRNLTALTALFAASAVATPVTMTIDQYDALLQAARTKANDAYNAFNADRSDYHKAYAWVYAGNEVTRIQNMDVIFAPPPVAITPPPQPKAPTITQQLTKAPVITYGNATPPTPIMQTNLTPAQRTPQPIAQAIPLKNGVDGKDGRDGKDGITTIRTIHSYTVDTATVAQVDTNSGNINHNSSAISHNAAAIEQNGQQIDQNHRDIDQNRQKIKKVGAMAQAIAGLHYDANNSGLAVAVGEYDGASSVAGGAQFRTTYRSAATVGVSWDGDAAGANVGWHMSF</sequence>
<keyword evidence="5 8" id="KW-0732">Signal</keyword>
<dbReference type="InterPro" id="IPR005594">
    <property type="entry name" value="YadA_C"/>
</dbReference>
<dbReference type="RefSeq" id="WP_051155540.1">
    <property type="nucleotide sequence ID" value="NZ_BRLH01000001.1"/>
</dbReference>
<accession>A0AAV5MXQ1</accession>
<evidence type="ECO:0000256" key="8">
    <source>
        <dbReference type="SAM" id="SignalP"/>
    </source>
</evidence>
<evidence type="ECO:0000256" key="6">
    <source>
        <dbReference type="ARBA" id="ARBA00023136"/>
    </source>
</evidence>
<organism evidence="10 11">
    <name type="scientific">Leminorella grimontii</name>
    <dbReference type="NCBI Taxonomy" id="82981"/>
    <lineage>
        <taxon>Bacteria</taxon>
        <taxon>Pseudomonadati</taxon>
        <taxon>Pseudomonadota</taxon>
        <taxon>Gammaproteobacteria</taxon>
        <taxon>Enterobacterales</taxon>
        <taxon>Budviciaceae</taxon>
        <taxon>Leminorella</taxon>
    </lineage>
</organism>
<dbReference type="AlphaFoldDB" id="A0AAV5MXQ1"/>
<comment type="subcellular location">
    <subcellularLocation>
        <location evidence="2">Cell outer membrane</location>
    </subcellularLocation>
    <subcellularLocation>
        <location evidence="1">Cell surface</location>
    </subcellularLocation>
</comment>
<keyword evidence="4" id="KW-0812">Transmembrane</keyword>
<dbReference type="Proteomes" id="UP001058124">
    <property type="component" value="Unassembled WGS sequence"/>
</dbReference>
<feature type="domain" description="Trimeric autotransporter adhesin YadA-like C-terminal membrane anchor" evidence="9">
    <location>
        <begin position="231"/>
        <end position="284"/>
    </location>
</feature>
<reference evidence="10" key="1">
    <citation type="submission" date="2022-06" db="EMBL/GenBank/DDBJ databases">
        <title>Draft genome sequences of Leminorella grimontii str. JCM5902.</title>
        <authorList>
            <person name="Wakabayashi Y."/>
            <person name="Kojima K."/>
        </authorList>
    </citation>
    <scope>NUCLEOTIDE SEQUENCE</scope>
    <source>
        <strain evidence="10">JCM 5902</strain>
    </source>
</reference>
<evidence type="ECO:0000313" key="10">
    <source>
        <dbReference type="EMBL" id="GKX54611.1"/>
    </source>
</evidence>
<name>A0AAV5MXQ1_9GAMM</name>
<evidence type="ECO:0000313" key="11">
    <source>
        <dbReference type="Proteomes" id="UP001058124"/>
    </source>
</evidence>
<feature type="chain" id="PRO_5043517821" description="Trimeric autotransporter adhesin YadA-like C-terminal membrane anchor domain-containing protein" evidence="8">
    <location>
        <begin position="20"/>
        <end position="284"/>
    </location>
</feature>
<keyword evidence="7" id="KW-0998">Cell outer membrane</keyword>
<proteinExistence type="predicted"/>
<dbReference type="SUPFAM" id="SSF54523">
    <property type="entry name" value="Pili subunits"/>
    <property type="match status" value="1"/>
</dbReference>
<keyword evidence="11" id="KW-1185">Reference proteome</keyword>
<gene>
    <name evidence="10" type="ORF">SOASR030_07230</name>
</gene>
<evidence type="ECO:0000256" key="3">
    <source>
        <dbReference type="ARBA" id="ARBA00022452"/>
    </source>
</evidence>
<evidence type="ECO:0000256" key="7">
    <source>
        <dbReference type="ARBA" id="ARBA00023237"/>
    </source>
</evidence>
<keyword evidence="3" id="KW-1134">Transmembrane beta strand</keyword>
<keyword evidence="6" id="KW-0472">Membrane</keyword>
<protein>
    <recommendedName>
        <fullName evidence="9">Trimeric autotransporter adhesin YadA-like C-terminal membrane anchor domain-containing protein</fullName>
    </recommendedName>
</protein>
<evidence type="ECO:0000256" key="2">
    <source>
        <dbReference type="ARBA" id="ARBA00004442"/>
    </source>
</evidence>
<comment type="caution">
    <text evidence="10">The sequence shown here is derived from an EMBL/GenBank/DDBJ whole genome shotgun (WGS) entry which is preliminary data.</text>
</comment>
<feature type="signal peptide" evidence="8">
    <location>
        <begin position="1"/>
        <end position="19"/>
    </location>
</feature>
<dbReference type="InterPro" id="IPR045584">
    <property type="entry name" value="Pilin-like"/>
</dbReference>
<evidence type="ECO:0000256" key="4">
    <source>
        <dbReference type="ARBA" id="ARBA00022692"/>
    </source>
</evidence>